<reference evidence="4" key="1">
    <citation type="submission" date="2016-10" db="EMBL/GenBank/DDBJ databases">
        <authorList>
            <person name="Varghese N."/>
            <person name="Submissions S."/>
        </authorList>
    </citation>
    <scope>NUCLEOTIDE SEQUENCE [LARGE SCALE GENOMIC DNA]</scope>
    <source>
        <strain evidence="4">CGMCC 1.8946</strain>
    </source>
</reference>
<dbReference type="AlphaFoldDB" id="A0A1G4TLL5"/>
<dbReference type="STRING" id="624147.SAMN04487970_105715"/>
<dbReference type="Gene3D" id="1.10.357.10">
    <property type="entry name" value="Tetracycline Repressor, domain 2"/>
    <property type="match status" value="1"/>
</dbReference>
<evidence type="ECO:0000259" key="2">
    <source>
        <dbReference type="Pfam" id="PF00440"/>
    </source>
</evidence>
<protein>
    <submittedName>
        <fullName evidence="3">Transcriptional regulator, TetR family</fullName>
    </submittedName>
</protein>
<dbReference type="Proteomes" id="UP000198601">
    <property type="component" value="Unassembled WGS sequence"/>
</dbReference>
<name>A0A1G4TLL5_9BACL</name>
<gene>
    <name evidence="3" type="ORF">SAMN04487970_105715</name>
</gene>
<dbReference type="InterPro" id="IPR001647">
    <property type="entry name" value="HTH_TetR"/>
</dbReference>
<dbReference type="RefSeq" id="WP_245719824.1">
    <property type="nucleotide sequence ID" value="NZ_FMTT01000057.1"/>
</dbReference>
<organism evidence="3 4">
    <name type="scientific">Paenibacillus tianmuensis</name>
    <dbReference type="NCBI Taxonomy" id="624147"/>
    <lineage>
        <taxon>Bacteria</taxon>
        <taxon>Bacillati</taxon>
        <taxon>Bacillota</taxon>
        <taxon>Bacilli</taxon>
        <taxon>Bacillales</taxon>
        <taxon>Paenibacillaceae</taxon>
        <taxon>Paenibacillus</taxon>
    </lineage>
</organism>
<evidence type="ECO:0000313" key="3">
    <source>
        <dbReference type="EMBL" id="SCW82231.1"/>
    </source>
</evidence>
<feature type="domain" description="HTH tetR-type" evidence="2">
    <location>
        <begin position="5"/>
        <end position="37"/>
    </location>
</feature>
<accession>A0A1G4TLL5</accession>
<dbReference type="InterPro" id="IPR009057">
    <property type="entry name" value="Homeodomain-like_sf"/>
</dbReference>
<dbReference type="SUPFAM" id="SSF46689">
    <property type="entry name" value="Homeodomain-like"/>
    <property type="match status" value="1"/>
</dbReference>
<dbReference type="GO" id="GO:0003677">
    <property type="term" value="F:DNA binding"/>
    <property type="evidence" value="ECO:0007669"/>
    <property type="project" value="UniProtKB-KW"/>
</dbReference>
<sequence>MKERIAKATIALFHEKGIKFTMSDLARYLGVSKSILHGISKEN</sequence>
<proteinExistence type="predicted"/>
<keyword evidence="4" id="KW-1185">Reference proteome</keyword>
<dbReference type="Pfam" id="PF00440">
    <property type="entry name" value="TetR_N"/>
    <property type="match status" value="1"/>
</dbReference>
<evidence type="ECO:0000313" key="4">
    <source>
        <dbReference type="Proteomes" id="UP000198601"/>
    </source>
</evidence>
<keyword evidence="1" id="KW-0238">DNA-binding</keyword>
<dbReference type="EMBL" id="FMTT01000057">
    <property type="protein sequence ID" value="SCW82231.1"/>
    <property type="molecule type" value="Genomic_DNA"/>
</dbReference>
<evidence type="ECO:0000256" key="1">
    <source>
        <dbReference type="ARBA" id="ARBA00023125"/>
    </source>
</evidence>